<proteinExistence type="predicted"/>
<accession>A0A061FR31</accession>
<evidence type="ECO:0000313" key="1">
    <source>
        <dbReference type="EMBL" id="EOY19536.1"/>
    </source>
</evidence>
<dbReference type="HOGENOM" id="CLU_2836352_0_0_1"/>
<dbReference type="AlphaFoldDB" id="A0A061FR31"/>
<reference evidence="1 2" key="1">
    <citation type="journal article" date="2013" name="Genome Biol.">
        <title>The genome sequence of the most widely cultivated cacao type and its use to identify candidate genes regulating pod color.</title>
        <authorList>
            <person name="Motamayor J.C."/>
            <person name="Mockaitis K."/>
            <person name="Schmutz J."/>
            <person name="Haiminen N."/>
            <person name="Iii D.L."/>
            <person name="Cornejo O."/>
            <person name="Findley S.D."/>
            <person name="Zheng P."/>
            <person name="Utro F."/>
            <person name="Royaert S."/>
            <person name="Saski C."/>
            <person name="Jenkins J."/>
            <person name="Podicheti R."/>
            <person name="Zhao M."/>
            <person name="Scheffler B.E."/>
            <person name="Stack J.C."/>
            <person name="Feltus F.A."/>
            <person name="Mustiga G.M."/>
            <person name="Amores F."/>
            <person name="Phillips W."/>
            <person name="Marelli J.P."/>
            <person name="May G.D."/>
            <person name="Shapiro H."/>
            <person name="Ma J."/>
            <person name="Bustamante C.D."/>
            <person name="Schnell R.J."/>
            <person name="Main D."/>
            <person name="Gilbert D."/>
            <person name="Parida L."/>
            <person name="Kuhn D.N."/>
        </authorList>
    </citation>
    <scope>NUCLEOTIDE SEQUENCE [LARGE SCALE GENOMIC DNA]</scope>
    <source>
        <strain evidence="2">cv. Matina 1-6</strain>
    </source>
</reference>
<protein>
    <submittedName>
        <fullName evidence="1">Uncharacterized protein</fullName>
    </submittedName>
</protein>
<dbReference type="Proteomes" id="UP000026915">
    <property type="component" value="Chromosome 10"/>
</dbReference>
<sequence length="66" mass="7957">MPNHNKPYLAHEFLIQLHIMYVFRIHNKILTVADEKKKSHLGVLKILLKDKFDKFFYSTKNDTKEK</sequence>
<gene>
    <name evidence="1" type="ORF">TCM_044666</name>
</gene>
<dbReference type="InParanoid" id="A0A061FR31"/>
<keyword evidence="2" id="KW-1185">Reference proteome</keyword>
<dbReference type="Gramene" id="EOY19536">
    <property type="protein sequence ID" value="EOY19536"/>
    <property type="gene ID" value="TCM_044666"/>
</dbReference>
<dbReference type="EMBL" id="CM001888">
    <property type="protein sequence ID" value="EOY19536.1"/>
    <property type="molecule type" value="Genomic_DNA"/>
</dbReference>
<evidence type="ECO:0000313" key="2">
    <source>
        <dbReference type="Proteomes" id="UP000026915"/>
    </source>
</evidence>
<organism evidence="1 2">
    <name type="scientific">Theobroma cacao</name>
    <name type="common">Cacao</name>
    <name type="synonym">Cocoa</name>
    <dbReference type="NCBI Taxonomy" id="3641"/>
    <lineage>
        <taxon>Eukaryota</taxon>
        <taxon>Viridiplantae</taxon>
        <taxon>Streptophyta</taxon>
        <taxon>Embryophyta</taxon>
        <taxon>Tracheophyta</taxon>
        <taxon>Spermatophyta</taxon>
        <taxon>Magnoliopsida</taxon>
        <taxon>eudicotyledons</taxon>
        <taxon>Gunneridae</taxon>
        <taxon>Pentapetalae</taxon>
        <taxon>rosids</taxon>
        <taxon>malvids</taxon>
        <taxon>Malvales</taxon>
        <taxon>Malvaceae</taxon>
        <taxon>Byttnerioideae</taxon>
        <taxon>Theobroma</taxon>
    </lineage>
</organism>
<name>A0A061FR31_THECC</name>